<comment type="caution">
    <text evidence="2">The sequence shown here is derived from an EMBL/GenBank/DDBJ whole genome shotgun (WGS) entry which is preliminary data.</text>
</comment>
<keyword evidence="1" id="KW-0812">Transmembrane</keyword>
<gene>
    <name evidence="2" type="ORF">PENCOP_c005G05813</name>
</gene>
<reference evidence="3" key="1">
    <citation type="journal article" date="2017" name="Nat. Microbiol.">
        <title>Global analysis of biosynthetic gene clusters reveals vast potential of secondary metabolite production in Penicillium species.</title>
        <authorList>
            <person name="Nielsen J.C."/>
            <person name="Grijseels S."/>
            <person name="Prigent S."/>
            <person name="Ji B."/>
            <person name="Dainat J."/>
            <person name="Nielsen K.F."/>
            <person name="Frisvad J.C."/>
            <person name="Workman M."/>
            <person name="Nielsen J."/>
        </authorList>
    </citation>
    <scope>NUCLEOTIDE SEQUENCE [LARGE SCALE GENOMIC DNA]</scope>
    <source>
        <strain evidence="3">IBT 31321</strain>
    </source>
</reference>
<name>A0A1V6USH2_9EURO</name>
<dbReference type="AlphaFoldDB" id="A0A1V6USH2"/>
<keyword evidence="3" id="KW-1185">Reference proteome</keyword>
<accession>A0A1V6USH2</accession>
<dbReference type="STRING" id="36646.A0A1V6USH2"/>
<protein>
    <submittedName>
        <fullName evidence="2">Uncharacterized protein</fullName>
    </submittedName>
</protein>
<evidence type="ECO:0000256" key="1">
    <source>
        <dbReference type="SAM" id="Phobius"/>
    </source>
</evidence>
<keyword evidence="1" id="KW-0472">Membrane</keyword>
<dbReference type="EMBL" id="MDDG01000005">
    <property type="protein sequence ID" value="OQE41366.1"/>
    <property type="molecule type" value="Genomic_DNA"/>
</dbReference>
<sequence length="570" mass="62855">MPRRLIFRITSSRRHSLNLDYPDMLFASTLLRIGAWTAVVLQVTAIPHSPLYARDCPAEKYLSPEPTIDTWNQAGTDAWLDKWWTENAESRTNHVHGFGGAFGDYAVTNPTGWSCQDDGHTDTCSVQACDNPKLSTLGDSMEQALYVMQALSNLHAFFMGLEQAFTPATNGITLDITSIVQNFWHDENNWNPLALKEIMGIFSLLIGLFVVGLSAPVFSAVIGSTVPLLAGGGSSMLATGVSGAMLSISPKDSTLTTLSDLGHLMSGIVLQIAKSFTTSNNELMLGHGFGAGDIRDILKGGAWLDYKGLDKNKAVDVFTALLESMMINALWRSQRVFIIGGGDCHDGQDVGRGTNDGDNVICDDENRAWYLYYWQRDPMAMGKNSGWISRPWGSDRMGKSPILNADGADDKEKFWPGIEPTDVIKSSLKSFRAAGYNYDASALSNRMGEVFASGANTYTEGLSMEGLWTIPVCDISKTVNNPDYIYSMKGDILHPYGYDELPHWCGPICGMDKNTTIEFYKAANFKDDFATPFLQDCSIYRGDTPQTGNAWVWTTNEEYIYPRQMGEDQI</sequence>
<feature type="transmembrane region" description="Helical" evidence="1">
    <location>
        <begin position="198"/>
        <end position="222"/>
    </location>
</feature>
<proteinExistence type="predicted"/>
<evidence type="ECO:0000313" key="2">
    <source>
        <dbReference type="EMBL" id="OQE41366.1"/>
    </source>
</evidence>
<evidence type="ECO:0000313" key="3">
    <source>
        <dbReference type="Proteomes" id="UP000191500"/>
    </source>
</evidence>
<organism evidence="2 3">
    <name type="scientific">Penicillium coprophilum</name>
    <dbReference type="NCBI Taxonomy" id="36646"/>
    <lineage>
        <taxon>Eukaryota</taxon>
        <taxon>Fungi</taxon>
        <taxon>Dikarya</taxon>
        <taxon>Ascomycota</taxon>
        <taxon>Pezizomycotina</taxon>
        <taxon>Eurotiomycetes</taxon>
        <taxon>Eurotiomycetidae</taxon>
        <taxon>Eurotiales</taxon>
        <taxon>Aspergillaceae</taxon>
        <taxon>Penicillium</taxon>
    </lineage>
</organism>
<keyword evidence="1" id="KW-1133">Transmembrane helix</keyword>
<dbReference type="Proteomes" id="UP000191500">
    <property type="component" value="Unassembled WGS sequence"/>
</dbReference>